<proteinExistence type="predicted"/>
<keyword evidence="3" id="KW-1185">Reference proteome</keyword>
<feature type="region of interest" description="Disordered" evidence="1">
    <location>
        <begin position="85"/>
        <end position="115"/>
    </location>
</feature>
<reference evidence="2" key="1">
    <citation type="submission" date="2022-07" db="EMBL/GenBank/DDBJ databases">
        <title>The genome of Lyophyllum shimeji provides insight into the initial evolution of ectomycorrhizal fungal genome.</title>
        <authorList>
            <person name="Kobayashi Y."/>
            <person name="Shibata T."/>
            <person name="Hirakawa H."/>
            <person name="Shigenobu S."/>
            <person name="Nishiyama T."/>
            <person name="Yamada A."/>
            <person name="Hasebe M."/>
            <person name="Kawaguchi M."/>
        </authorList>
    </citation>
    <scope>NUCLEOTIDE SEQUENCE</scope>
    <source>
        <strain evidence="2">AT787</strain>
    </source>
</reference>
<dbReference type="Proteomes" id="UP001063166">
    <property type="component" value="Unassembled WGS sequence"/>
</dbReference>
<gene>
    <name evidence="2" type="ORF">LshimejAT787_1001030</name>
</gene>
<evidence type="ECO:0000313" key="2">
    <source>
        <dbReference type="EMBL" id="GLB41503.1"/>
    </source>
</evidence>
<feature type="region of interest" description="Disordered" evidence="1">
    <location>
        <begin position="141"/>
        <end position="162"/>
    </location>
</feature>
<evidence type="ECO:0000256" key="1">
    <source>
        <dbReference type="SAM" id="MobiDB-lite"/>
    </source>
</evidence>
<comment type="caution">
    <text evidence="2">The sequence shown here is derived from an EMBL/GenBank/DDBJ whole genome shotgun (WGS) entry which is preliminary data.</text>
</comment>
<evidence type="ECO:0000313" key="3">
    <source>
        <dbReference type="Proteomes" id="UP001063166"/>
    </source>
</evidence>
<name>A0A9P3PT10_LYOSH</name>
<dbReference type="AlphaFoldDB" id="A0A9P3PT10"/>
<feature type="compositionally biased region" description="Polar residues" evidence="1">
    <location>
        <begin position="85"/>
        <end position="105"/>
    </location>
</feature>
<accession>A0A9P3PT10</accession>
<organism evidence="2 3">
    <name type="scientific">Lyophyllum shimeji</name>
    <name type="common">Hon-shimeji</name>
    <name type="synonym">Tricholoma shimeji</name>
    <dbReference type="NCBI Taxonomy" id="47721"/>
    <lineage>
        <taxon>Eukaryota</taxon>
        <taxon>Fungi</taxon>
        <taxon>Dikarya</taxon>
        <taxon>Basidiomycota</taxon>
        <taxon>Agaricomycotina</taxon>
        <taxon>Agaricomycetes</taxon>
        <taxon>Agaricomycetidae</taxon>
        <taxon>Agaricales</taxon>
        <taxon>Tricholomatineae</taxon>
        <taxon>Lyophyllaceae</taxon>
        <taxon>Lyophyllum</taxon>
    </lineage>
</organism>
<protein>
    <submittedName>
        <fullName evidence="2">Uncharacterized protein</fullName>
    </submittedName>
</protein>
<dbReference type="EMBL" id="BRPK01000010">
    <property type="protein sequence ID" value="GLB41503.1"/>
    <property type="molecule type" value="Genomic_DNA"/>
</dbReference>
<sequence length="162" mass="17479">MEGHQLSPYTVRRVHRSGKVVPEGAFIMYEGASLRATWAPSPFESCYEDVILCGPDEGSANGVEASASKAWRGGVARLNIVQSQAHDCQNPPSGECPSPTNSIQQGEEDDLGTSRHDWDRTMSSAAVCRQTLAWIELPAEGYVPQSSREQGSAEGDATRLAE</sequence>